<reference evidence="4" key="1">
    <citation type="submission" date="2025-08" db="UniProtKB">
        <authorList>
            <consortium name="RefSeq"/>
        </authorList>
    </citation>
    <scope>IDENTIFICATION</scope>
    <source>
        <tissue evidence="4">Testes</tissue>
    </source>
</reference>
<keyword evidence="3" id="KW-1185">Reference proteome</keyword>
<feature type="compositionally biased region" description="Basic and acidic residues" evidence="2">
    <location>
        <begin position="408"/>
        <end position="422"/>
    </location>
</feature>
<dbReference type="PANTHER" id="PTHR22826:SF211">
    <property type="entry name" value="LD43457P"/>
    <property type="match status" value="1"/>
</dbReference>
<dbReference type="Proteomes" id="UP000694865">
    <property type="component" value="Unplaced"/>
</dbReference>
<evidence type="ECO:0000256" key="2">
    <source>
        <dbReference type="SAM" id="MobiDB-lite"/>
    </source>
</evidence>
<feature type="region of interest" description="Disordered" evidence="2">
    <location>
        <begin position="923"/>
        <end position="950"/>
    </location>
</feature>
<keyword evidence="1" id="KW-0344">Guanine-nucleotide releasing factor</keyword>
<feature type="region of interest" description="Disordered" evidence="2">
    <location>
        <begin position="375"/>
        <end position="457"/>
    </location>
</feature>
<dbReference type="PANTHER" id="PTHR22826">
    <property type="entry name" value="RHO GUANINE EXCHANGE FACTOR-RELATED"/>
    <property type="match status" value="1"/>
</dbReference>
<protein>
    <submittedName>
        <fullName evidence="4">Uncharacterized protein LOC102807700</fullName>
    </submittedName>
</protein>
<dbReference type="InterPro" id="IPR051336">
    <property type="entry name" value="RhoGEF_Guanine_NuclExch_SF"/>
</dbReference>
<proteinExistence type="predicted"/>
<organism evidence="3 4">
    <name type="scientific">Saccoglossus kowalevskii</name>
    <name type="common">Acorn worm</name>
    <dbReference type="NCBI Taxonomy" id="10224"/>
    <lineage>
        <taxon>Eukaryota</taxon>
        <taxon>Metazoa</taxon>
        <taxon>Hemichordata</taxon>
        <taxon>Enteropneusta</taxon>
        <taxon>Harrimaniidae</taxon>
        <taxon>Saccoglossus</taxon>
    </lineage>
</organism>
<name>A0ABM0MM33_SACKO</name>
<evidence type="ECO:0000313" key="3">
    <source>
        <dbReference type="Proteomes" id="UP000694865"/>
    </source>
</evidence>
<dbReference type="GeneID" id="102807700"/>
<feature type="compositionally biased region" description="Polar residues" evidence="2">
    <location>
        <begin position="431"/>
        <end position="451"/>
    </location>
</feature>
<evidence type="ECO:0000313" key="4">
    <source>
        <dbReference type="RefSeq" id="XP_006821074.1"/>
    </source>
</evidence>
<feature type="region of interest" description="Disordered" evidence="2">
    <location>
        <begin position="475"/>
        <end position="495"/>
    </location>
</feature>
<feature type="compositionally biased region" description="Polar residues" evidence="2">
    <location>
        <begin position="932"/>
        <end position="941"/>
    </location>
</feature>
<evidence type="ECO:0000256" key="1">
    <source>
        <dbReference type="ARBA" id="ARBA00022658"/>
    </source>
</evidence>
<gene>
    <name evidence="4" type="primary">LOC102807700</name>
</gene>
<accession>A0ABM0MM33</accession>
<sequence>MTKEGSPVLGKIPVMPPDDLMKSQVALLTGGRDQEGRPIITIPSKQFNVLRSTTLEDVIKYYIGITRPQIKHVGFGFVVDLCKANESIIDIIITTLNSVQAQMKGSVAMLYAVSPIMKDLRKHMLTRLGLRKSKKAKYKGISIPLFKLIDWINNKGMVYLRHNTEIPDCLSRAEIIKNHFETGFLTTSKEVIQHSECLLQQADDMVIKDHYNIPVILSSSKNFTNLLQQFKEAIHRRHKVLHHIFIFYLILQKCLQWYRKTLTFLPSQLLEHKDFFVSSSRKHSKHPYLLTMEWRKESSKFLSHHPPPSIDDLRRLKESILLISDMKVRTQARLLIHRCLLLKHLFNFNDTMSPKELLKIFQWQTNYLEGFDDIELGDDSDTDQDKTGNNNRRKSEDDDNAGQGTGNKETDRTHDNHDFNDEKYDDEGDQFDNTSRTYSEQHYSPRNNSYQRKSTLKKRIKEKKEKMKNRRYSDFGPRHVSINEGRRHSDGWIHSNNSYRTAADDSGDKKLYREHENKLLPYQQDKLGEMDTTKETFGIYGNSDDVEGMLNGPKPATINSSLLSQQQAPIMQPIYLKLPESDQLLTCSVGVDGVYRAQPVHVNSITPEHMAKYGMYSPVQSVHASPSHIINPGYVYPTVNSNNLHNTSPLVPQSHVNHMHPRTLIPLSNSMGMMSNQYRPHTSSVSTNPQYPSPINHLPTTPVPVNSTNQLTRLPYSNISNTPMSAKPISDWSAPSPMTELEQLEMEVNAEKRQIEDEIELERSLSRPSIDRSLSQGDLYNPDNMDGLLRISQSQENVSGDLEAVLLQQLKILMNSEEREKAPKPYKRYARGHISSDGMTSGNESDPALEEYRKMLQDAKQLRLASEESLLEEKLRYESLRLQQEEIIQTAVEQSLKRSEKMLQEEEEVIHQEEELDKLVKMNEEEEKSRKSPWQPSSVLSASAGPDTSSLDDELQLLELPDKQNHRRLARGSSLQLSDEGIVLDNSTSPDGSLSQIQDMDADQLVAFIEKERSERPRKKLMVGQIMATAKDVPEKQEKTIAQKLLYDKLQENRKVFENGGKEDSLSEIDKQLNEKIIIAARLNSAIDAQDNEQPGIWT</sequence>
<dbReference type="RefSeq" id="XP_006821074.1">
    <property type="nucleotide sequence ID" value="XM_006821011.1"/>
</dbReference>